<name>A0A7K1Y602_9SPHI</name>
<evidence type="ECO:0000313" key="14">
    <source>
        <dbReference type="EMBL" id="MXV49841.1"/>
    </source>
</evidence>
<gene>
    <name evidence="14" type="ORF">GS399_02580</name>
</gene>
<keyword evidence="6" id="KW-0133">Cell shape</keyword>
<dbReference type="PANTHER" id="PTHR30400:SF0">
    <property type="entry name" value="BIOSYNTHETIC PEPTIDOGLYCAN TRANSGLYCOSYLASE"/>
    <property type="match status" value="1"/>
</dbReference>
<dbReference type="SUPFAM" id="SSF53955">
    <property type="entry name" value="Lysozyme-like"/>
    <property type="match status" value="1"/>
</dbReference>
<protein>
    <submittedName>
        <fullName evidence="14">Penicillin-binding protein</fullName>
    </submittedName>
</protein>
<dbReference type="GO" id="GO:0016763">
    <property type="term" value="F:pentosyltransferase activity"/>
    <property type="evidence" value="ECO:0007669"/>
    <property type="project" value="InterPro"/>
</dbReference>
<dbReference type="EMBL" id="WVHT01000001">
    <property type="protein sequence ID" value="MXV49841.1"/>
    <property type="molecule type" value="Genomic_DNA"/>
</dbReference>
<keyword evidence="8 12" id="KW-1133">Transmembrane helix</keyword>
<feature type="domain" description="Glycosyl transferase family 51" evidence="13">
    <location>
        <begin position="437"/>
        <end position="585"/>
    </location>
</feature>
<keyword evidence="5 12" id="KW-0812">Transmembrane</keyword>
<reference evidence="14 15" key="1">
    <citation type="submission" date="2019-11" db="EMBL/GenBank/DDBJ databases">
        <title>Pedobacter sp. HMF7647 Genome sequencing and assembly.</title>
        <authorList>
            <person name="Kang H."/>
            <person name="Kim H."/>
            <person name="Joh K."/>
        </authorList>
    </citation>
    <scope>NUCLEOTIDE SEQUENCE [LARGE SCALE GENOMIC DNA]</scope>
    <source>
        <strain evidence="14 15">HMF7647</strain>
    </source>
</reference>
<keyword evidence="9 12" id="KW-0472">Membrane</keyword>
<dbReference type="Gene3D" id="1.10.3810.10">
    <property type="entry name" value="Biosynthetic peptidoglycan transglycosylase-like"/>
    <property type="match status" value="1"/>
</dbReference>
<evidence type="ECO:0000256" key="11">
    <source>
        <dbReference type="SAM" id="MobiDB-lite"/>
    </source>
</evidence>
<dbReference type="AlphaFoldDB" id="A0A7K1Y602"/>
<dbReference type="Proteomes" id="UP000466586">
    <property type="component" value="Unassembled WGS sequence"/>
</dbReference>
<evidence type="ECO:0000256" key="7">
    <source>
        <dbReference type="ARBA" id="ARBA00022984"/>
    </source>
</evidence>
<dbReference type="InterPro" id="IPR011812">
    <property type="entry name" value="Pep_trsgly"/>
</dbReference>
<evidence type="ECO:0000313" key="15">
    <source>
        <dbReference type="Proteomes" id="UP000466586"/>
    </source>
</evidence>
<evidence type="ECO:0000256" key="3">
    <source>
        <dbReference type="ARBA" id="ARBA00022676"/>
    </source>
</evidence>
<evidence type="ECO:0000256" key="1">
    <source>
        <dbReference type="ARBA" id="ARBA00022475"/>
    </source>
</evidence>
<dbReference type="GO" id="GO:0071555">
    <property type="term" value="P:cell wall organization"/>
    <property type="evidence" value="ECO:0007669"/>
    <property type="project" value="UniProtKB-KW"/>
</dbReference>
<feature type="transmembrane region" description="Helical" evidence="12">
    <location>
        <begin position="17"/>
        <end position="37"/>
    </location>
</feature>
<keyword evidence="3" id="KW-0328">Glycosyltransferase</keyword>
<evidence type="ECO:0000256" key="4">
    <source>
        <dbReference type="ARBA" id="ARBA00022679"/>
    </source>
</evidence>
<dbReference type="InterPro" id="IPR036950">
    <property type="entry name" value="PBP_transglycosylase"/>
</dbReference>
<dbReference type="InterPro" id="IPR001264">
    <property type="entry name" value="Glyco_trans_51"/>
</dbReference>
<feature type="compositionally biased region" description="Basic and acidic residues" evidence="11">
    <location>
        <begin position="692"/>
        <end position="720"/>
    </location>
</feature>
<dbReference type="GO" id="GO:0009274">
    <property type="term" value="C:peptidoglycan-based cell wall"/>
    <property type="evidence" value="ECO:0007669"/>
    <property type="project" value="InterPro"/>
</dbReference>
<dbReference type="GO" id="GO:0016020">
    <property type="term" value="C:membrane"/>
    <property type="evidence" value="ECO:0007669"/>
    <property type="project" value="InterPro"/>
</dbReference>
<feature type="compositionally biased region" description="Basic and acidic residues" evidence="11">
    <location>
        <begin position="670"/>
        <end position="684"/>
    </location>
</feature>
<proteinExistence type="predicted"/>
<organism evidence="14 15">
    <name type="scientific">Hufsiella arboris</name>
    <dbReference type="NCBI Taxonomy" id="2695275"/>
    <lineage>
        <taxon>Bacteria</taxon>
        <taxon>Pseudomonadati</taxon>
        <taxon>Bacteroidota</taxon>
        <taxon>Sphingobacteriia</taxon>
        <taxon>Sphingobacteriales</taxon>
        <taxon>Sphingobacteriaceae</taxon>
        <taxon>Hufsiella</taxon>
    </lineage>
</organism>
<evidence type="ECO:0000256" key="10">
    <source>
        <dbReference type="ARBA" id="ARBA00023316"/>
    </source>
</evidence>
<dbReference type="RefSeq" id="WP_160843006.1">
    <property type="nucleotide sequence ID" value="NZ_WVHT01000001.1"/>
</dbReference>
<feature type="region of interest" description="Disordered" evidence="11">
    <location>
        <begin position="670"/>
        <end position="720"/>
    </location>
</feature>
<dbReference type="GO" id="GO:0008360">
    <property type="term" value="P:regulation of cell shape"/>
    <property type="evidence" value="ECO:0007669"/>
    <property type="project" value="UniProtKB-KW"/>
</dbReference>
<keyword evidence="2" id="KW-0997">Cell inner membrane</keyword>
<evidence type="ECO:0000256" key="12">
    <source>
        <dbReference type="SAM" id="Phobius"/>
    </source>
</evidence>
<dbReference type="Pfam" id="PF00912">
    <property type="entry name" value="Transgly"/>
    <property type="match status" value="1"/>
</dbReference>
<evidence type="ECO:0000256" key="9">
    <source>
        <dbReference type="ARBA" id="ARBA00023136"/>
    </source>
</evidence>
<sequence>MNIKNLRINISKKHLKIAGVIVAGIILLMVIGGVIAYKKREAILQVEITKAIAKAKRDYHLDVKIQSAHFDGLKSVLFKDISIVPENRDSLASIQTLHVGVKFFPLLFGNVSLSEVKLYNGKITLIKKDSIRNYDFLFRNKKDTTAQKPKTDLSELADNLLNRMLNKVPDNMDVKNFEISYRGNKGGIRFFTPTATIDGGELKSTIDINDKESVWHIDGSVDPGDKQFDVKLYAEGKKIELPFIEKKYNLKLNFDTAHAELKKITHSGDGLVITGSCAIKNLLINHPKIAANDVVVPDGSIDADLLIGENFVSIEKSSVIHLKKITANPFMRYTLFPKKVYEVKLHTDEMDAQQLFDSFPQGMFESLEGVKVAGKLQYDLNFYLDTTDPDNVQFDSRMNQKGFRVVSYGKTDLSKINGTFVYTPYEYGKPMRDITIGPSNRDFTPIGNISSNLKNALLTAEDPSFFSHHGFVEESIRKSIATDFKEKSFKRGASTISMQLVKNVYLNRQKTMARKIEEILITWMIENGRLSNKQRMFEVYLNLIEWGRNVYGIGEASRYYFGKSPSELTQGEGIFLASIVPRPKKGLYFFEPDGSLRTGLRGYFKLIGNLMAKKGLTERDTNAYGFYSVRLKESLRQQIAPADTAVSDSTLMLDDEDSQSFLERIFTGKKEHKADSLSNEKTKSQPDTSQTKVEETRQQRRERRKLEKEERKKAQEQGHF</sequence>
<accession>A0A7K1Y602</accession>
<evidence type="ECO:0000256" key="8">
    <source>
        <dbReference type="ARBA" id="ARBA00022989"/>
    </source>
</evidence>
<keyword evidence="15" id="KW-1185">Reference proteome</keyword>
<keyword evidence="10" id="KW-0961">Cell wall biogenesis/degradation</keyword>
<keyword evidence="7" id="KW-0573">Peptidoglycan synthesis</keyword>
<keyword evidence="4" id="KW-0808">Transferase</keyword>
<dbReference type="PANTHER" id="PTHR30400">
    <property type="entry name" value="MONOFUNCTIONAL BIOSYNTHETIC PEPTIDOGLYCAN TRANSGLYCOSYLASE"/>
    <property type="match status" value="1"/>
</dbReference>
<evidence type="ECO:0000256" key="2">
    <source>
        <dbReference type="ARBA" id="ARBA00022519"/>
    </source>
</evidence>
<dbReference type="GO" id="GO:0009252">
    <property type="term" value="P:peptidoglycan biosynthetic process"/>
    <property type="evidence" value="ECO:0007669"/>
    <property type="project" value="UniProtKB-KW"/>
</dbReference>
<evidence type="ECO:0000259" key="13">
    <source>
        <dbReference type="Pfam" id="PF00912"/>
    </source>
</evidence>
<keyword evidence="1" id="KW-1003">Cell membrane</keyword>
<evidence type="ECO:0000256" key="5">
    <source>
        <dbReference type="ARBA" id="ARBA00022692"/>
    </source>
</evidence>
<dbReference type="InterPro" id="IPR023346">
    <property type="entry name" value="Lysozyme-like_dom_sf"/>
</dbReference>
<comment type="caution">
    <text evidence="14">The sequence shown here is derived from an EMBL/GenBank/DDBJ whole genome shotgun (WGS) entry which is preliminary data.</text>
</comment>
<evidence type="ECO:0000256" key="6">
    <source>
        <dbReference type="ARBA" id="ARBA00022960"/>
    </source>
</evidence>